<evidence type="ECO:0000256" key="1">
    <source>
        <dbReference type="SAM" id="Phobius"/>
    </source>
</evidence>
<keyword evidence="4" id="KW-1185">Reference proteome</keyword>
<protein>
    <submittedName>
        <fullName evidence="3">CPBP family intramembrane glutamic endopeptidase</fullName>
        <ecNumber evidence="3">3.4.-.-</ecNumber>
    </submittedName>
</protein>
<feature type="transmembrane region" description="Helical" evidence="1">
    <location>
        <begin position="16"/>
        <end position="34"/>
    </location>
</feature>
<keyword evidence="1" id="KW-0812">Transmembrane</keyword>
<reference evidence="3 4" key="1">
    <citation type="submission" date="2024-04" db="EMBL/GenBank/DDBJ databases">
        <title>Novel species of the genus Ideonella isolated from streams.</title>
        <authorList>
            <person name="Lu H."/>
        </authorList>
    </citation>
    <scope>NUCLEOTIDE SEQUENCE [LARGE SCALE GENOMIC DNA]</scope>
    <source>
        <strain evidence="3 4">DXS29W</strain>
    </source>
</reference>
<keyword evidence="3" id="KW-0378">Hydrolase</keyword>
<dbReference type="RefSeq" id="WP_341428785.1">
    <property type="nucleotide sequence ID" value="NZ_JBBUTG010000027.1"/>
</dbReference>
<gene>
    <name evidence="3" type="ORF">AACH06_26335</name>
</gene>
<keyword evidence="1" id="KW-0472">Membrane</keyword>
<comment type="caution">
    <text evidence="3">The sequence shown here is derived from an EMBL/GenBank/DDBJ whole genome shotgun (WGS) entry which is preliminary data.</text>
</comment>
<sequence>MTARPLTHFAPPAGTAAAWGWLAIVTVGAVGLPWEGVWRSLCLAPWCEEVVWRWGLQAPLSRRWGAAWACAVSALAFGLAHLLFARDTADAWRAAATVLPAAWIGAGFARHGRLLPCVAWHAGFNLIWMGVIAR</sequence>
<dbReference type="EC" id="3.4.-.-" evidence="3"/>
<accession>A0ABU9BWK6</accession>
<dbReference type="GO" id="GO:0016787">
    <property type="term" value="F:hydrolase activity"/>
    <property type="evidence" value="ECO:0007669"/>
    <property type="project" value="UniProtKB-KW"/>
</dbReference>
<name>A0ABU9BWK6_9BURK</name>
<evidence type="ECO:0000313" key="3">
    <source>
        <dbReference type="EMBL" id="MEK8034361.1"/>
    </source>
</evidence>
<keyword evidence="1" id="KW-1133">Transmembrane helix</keyword>
<dbReference type="Pfam" id="PF02517">
    <property type="entry name" value="Rce1-like"/>
    <property type="match status" value="1"/>
</dbReference>
<organism evidence="3 4">
    <name type="scientific">Ideonella lacteola</name>
    <dbReference type="NCBI Taxonomy" id="2984193"/>
    <lineage>
        <taxon>Bacteria</taxon>
        <taxon>Pseudomonadati</taxon>
        <taxon>Pseudomonadota</taxon>
        <taxon>Betaproteobacteria</taxon>
        <taxon>Burkholderiales</taxon>
        <taxon>Sphaerotilaceae</taxon>
        <taxon>Ideonella</taxon>
    </lineage>
</organism>
<dbReference type="Proteomes" id="UP001371218">
    <property type="component" value="Unassembled WGS sequence"/>
</dbReference>
<proteinExistence type="predicted"/>
<dbReference type="InterPro" id="IPR003675">
    <property type="entry name" value="Rce1/LyrA-like_dom"/>
</dbReference>
<feature type="transmembrane region" description="Helical" evidence="1">
    <location>
        <begin position="66"/>
        <end position="85"/>
    </location>
</feature>
<evidence type="ECO:0000313" key="4">
    <source>
        <dbReference type="Proteomes" id="UP001371218"/>
    </source>
</evidence>
<evidence type="ECO:0000259" key="2">
    <source>
        <dbReference type="Pfam" id="PF02517"/>
    </source>
</evidence>
<dbReference type="EMBL" id="JBBUTG010000027">
    <property type="protein sequence ID" value="MEK8034361.1"/>
    <property type="molecule type" value="Genomic_DNA"/>
</dbReference>
<feature type="domain" description="CAAX prenyl protease 2/Lysostaphin resistance protein A-like" evidence="2">
    <location>
        <begin position="37"/>
        <end position="127"/>
    </location>
</feature>